<evidence type="ECO:0000259" key="1">
    <source>
        <dbReference type="Pfam" id="PF01400"/>
    </source>
</evidence>
<evidence type="ECO:0000313" key="3">
    <source>
        <dbReference type="Proteomes" id="UP000481858"/>
    </source>
</evidence>
<dbReference type="InterPro" id="IPR024079">
    <property type="entry name" value="MetalloPept_cat_dom_sf"/>
</dbReference>
<evidence type="ECO:0000313" key="2">
    <source>
        <dbReference type="EMBL" id="KAF2972741.1"/>
    </source>
</evidence>
<dbReference type="InterPro" id="IPR001506">
    <property type="entry name" value="Peptidase_M12A"/>
</dbReference>
<reference evidence="2 3" key="1">
    <citation type="submission" date="2019-12" db="EMBL/GenBank/DDBJ databases">
        <title>Draft genome sequence of the ascomycete Xylaria multiplex DSM 110363.</title>
        <authorList>
            <person name="Buettner E."/>
            <person name="Kellner H."/>
        </authorList>
    </citation>
    <scope>NUCLEOTIDE SEQUENCE [LARGE SCALE GENOMIC DNA]</scope>
    <source>
        <strain evidence="2 3">DSM 110363</strain>
    </source>
</reference>
<protein>
    <recommendedName>
        <fullName evidence="1">Peptidase M12A domain-containing protein</fullName>
    </recommendedName>
</protein>
<dbReference type="Proteomes" id="UP000481858">
    <property type="component" value="Unassembled WGS sequence"/>
</dbReference>
<sequence length="276" mass="31333">MAPYEICTLVPSLQEPDVPEDILHLGVVESKMWDTGHTLKIYFMGGSKRVCQKVKKYAQEWTKHANIEMEFMTHVEGSEIRVAFENKGSWSVVGKDCLNRNENEATMNLAWLTDTTPDNKLARTVYHEFGHALGCVHEHQNPVGGIQWDKEKVYHFYANNMGWDTNKVDTDVLVPCDRDMTQFSLFDKDSIMLYHFPKELTVNGYFVQANKVLSSTDKEFIGKMYPKASLITPVLPTRGRRKNDPGLSTTSLVLLRRSQRIANQKALAASTKGTDA</sequence>
<dbReference type="Pfam" id="PF01400">
    <property type="entry name" value="Astacin"/>
    <property type="match status" value="1"/>
</dbReference>
<dbReference type="InParanoid" id="A0A7C8IUN6"/>
<keyword evidence="3" id="KW-1185">Reference proteome</keyword>
<dbReference type="AlphaFoldDB" id="A0A7C8IUN6"/>
<dbReference type="OrthoDB" id="291007at2759"/>
<dbReference type="GO" id="GO:0004222">
    <property type="term" value="F:metalloendopeptidase activity"/>
    <property type="evidence" value="ECO:0007669"/>
    <property type="project" value="InterPro"/>
</dbReference>
<proteinExistence type="predicted"/>
<dbReference type="GO" id="GO:0006508">
    <property type="term" value="P:proteolysis"/>
    <property type="evidence" value="ECO:0007669"/>
    <property type="project" value="InterPro"/>
</dbReference>
<dbReference type="EMBL" id="WUBL01000004">
    <property type="protein sequence ID" value="KAF2972741.1"/>
    <property type="molecule type" value="Genomic_DNA"/>
</dbReference>
<name>A0A7C8IUN6_9PEZI</name>
<organism evidence="2 3">
    <name type="scientific">Xylaria multiplex</name>
    <dbReference type="NCBI Taxonomy" id="323545"/>
    <lineage>
        <taxon>Eukaryota</taxon>
        <taxon>Fungi</taxon>
        <taxon>Dikarya</taxon>
        <taxon>Ascomycota</taxon>
        <taxon>Pezizomycotina</taxon>
        <taxon>Sordariomycetes</taxon>
        <taxon>Xylariomycetidae</taxon>
        <taxon>Xylariales</taxon>
        <taxon>Xylariaceae</taxon>
        <taxon>Xylaria</taxon>
    </lineage>
</organism>
<dbReference type="SUPFAM" id="SSF55486">
    <property type="entry name" value="Metalloproteases ('zincins'), catalytic domain"/>
    <property type="match status" value="1"/>
</dbReference>
<gene>
    <name evidence="2" type="ORF">GQX73_g684</name>
</gene>
<comment type="caution">
    <text evidence="2">The sequence shown here is derived from an EMBL/GenBank/DDBJ whole genome shotgun (WGS) entry which is preliminary data.</text>
</comment>
<accession>A0A7C8IUN6</accession>
<feature type="domain" description="Peptidase M12A" evidence="1">
    <location>
        <begin position="48"/>
        <end position="195"/>
    </location>
</feature>
<dbReference type="Gene3D" id="3.40.390.10">
    <property type="entry name" value="Collagenase (Catalytic Domain)"/>
    <property type="match status" value="1"/>
</dbReference>